<evidence type="ECO:0000313" key="1">
    <source>
        <dbReference type="EMBL" id="NTY62132.1"/>
    </source>
</evidence>
<accession>A0ABX2K328</accession>
<comment type="caution">
    <text evidence="1">The sequence shown here is derived from an EMBL/GenBank/DDBJ whole genome shotgun (WGS) entry which is preliminary data.</text>
</comment>
<name>A0ABX2K328_9MYCO</name>
<proteinExistence type="predicted"/>
<protein>
    <submittedName>
        <fullName evidence="1">Uncharacterized protein</fullName>
    </submittedName>
</protein>
<reference evidence="1 2" key="1">
    <citation type="submission" date="2019-05" db="EMBL/GenBank/DDBJ databases">
        <title>Mycolicibacterium sphagni ENV482 genome assembly.</title>
        <authorList>
            <person name="Chen W."/>
            <person name="Faulkner N.W."/>
            <person name="Hyman M.R."/>
        </authorList>
    </citation>
    <scope>NUCLEOTIDE SEQUENCE [LARGE SCALE GENOMIC DNA]</scope>
    <source>
        <strain evidence="1 2">ENV482</strain>
    </source>
</reference>
<dbReference type="EMBL" id="VBSB01000014">
    <property type="protein sequence ID" value="NTY62132.1"/>
    <property type="molecule type" value="Genomic_DNA"/>
</dbReference>
<keyword evidence="2" id="KW-1185">Reference proteome</keyword>
<dbReference type="RefSeq" id="WP_174399863.1">
    <property type="nucleotide sequence ID" value="NZ_VBSB01000014.1"/>
</dbReference>
<evidence type="ECO:0000313" key="2">
    <source>
        <dbReference type="Proteomes" id="UP000708347"/>
    </source>
</evidence>
<dbReference type="Proteomes" id="UP000708347">
    <property type="component" value="Unassembled WGS sequence"/>
</dbReference>
<sequence length="521" mass="58354">MTHWSTYSRWHEPRINADALAAYLDTTTDWIEHCLAEGKPYVPAPADRQFSHPRWTEHQVFTTILSRYSHLADRVPRLFPTTTDARPAQFRTAEPVDLGDGSFGARGTFVVHYWEPADGRGVVAIAYPTDYADAVRVDEAATALLDRIDASAVAVVCGMQERLPFEIGQYQPVIGVADRSTTVLSNGRWGWFNLPALLNVDIPWWPLGLTDYDAMLTWRPGDSIRRLQATDRGASAAWLTHAAHAAEDDTKQALATIASWIDYSICNASRLTPDGRDDMTERPGLIRAAIAEIPPHHTEYTPAEAALALHHLAEDPTTAYWAVRTGLMYDAWMPLAGFHVLVIDRDHLSRLGHEWCNRLRPVPHRQSELGFSLLTGMMNGRDASPQQWWSDPLNPDMWAISDDNGILFATIGTRVPARGHLCEVTVGHPLDKRPGEQLVFFRDSHDNTWPMPTTRIGYYCSGSDDDHADRLATSLVTLADNAAADTSHCHDDTIIDTDLRHYIATTRPPFTLTRNDIEKLR</sequence>
<gene>
    <name evidence="1" type="ORF">FEG63_21540</name>
</gene>
<organism evidence="1 2">
    <name type="scientific">Mycolicibacterium sphagni</name>
    <dbReference type="NCBI Taxonomy" id="1786"/>
    <lineage>
        <taxon>Bacteria</taxon>
        <taxon>Bacillati</taxon>
        <taxon>Actinomycetota</taxon>
        <taxon>Actinomycetes</taxon>
        <taxon>Mycobacteriales</taxon>
        <taxon>Mycobacteriaceae</taxon>
        <taxon>Mycolicibacterium</taxon>
    </lineage>
</organism>